<dbReference type="AlphaFoldDB" id="A0A8J2KLD9"/>
<proteinExistence type="predicted"/>
<keyword evidence="2" id="KW-1185">Reference proteome</keyword>
<accession>A0A8J2KLD9</accession>
<name>A0A8J2KLD9_9HEXA</name>
<reference evidence="1" key="1">
    <citation type="submission" date="2021-06" db="EMBL/GenBank/DDBJ databases">
        <authorList>
            <person name="Hodson N. C."/>
            <person name="Mongue J. A."/>
            <person name="Jaron S. K."/>
        </authorList>
    </citation>
    <scope>NUCLEOTIDE SEQUENCE</scope>
</reference>
<dbReference type="EMBL" id="CAJVCH010336904">
    <property type="protein sequence ID" value="CAG7815132.1"/>
    <property type="molecule type" value="Genomic_DNA"/>
</dbReference>
<protein>
    <submittedName>
        <fullName evidence="1">Uncharacterized protein</fullName>
    </submittedName>
</protein>
<evidence type="ECO:0000313" key="1">
    <source>
        <dbReference type="EMBL" id="CAG7815132.1"/>
    </source>
</evidence>
<dbReference type="Proteomes" id="UP000708208">
    <property type="component" value="Unassembled WGS sequence"/>
</dbReference>
<comment type="caution">
    <text evidence="1">The sequence shown here is derived from an EMBL/GenBank/DDBJ whole genome shotgun (WGS) entry which is preliminary data.</text>
</comment>
<sequence length="117" mass="11869">MPTRPGDLASFNLPELCLAVGVVAADADAEVVARVRVAAGVGVGTLVVAIAASLVDAPSDFDVHAIVARTAVLADAVTAVVVVVAVDAGDVEDAAAANIVYFLNIHDLAAYRICHMF</sequence>
<evidence type="ECO:0000313" key="2">
    <source>
        <dbReference type="Proteomes" id="UP000708208"/>
    </source>
</evidence>
<gene>
    <name evidence="1" type="ORF">AFUS01_LOCUS25831</name>
</gene>
<organism evidence="1 2">
    <name type="scientific">Allacma fusca</name>
    <dbReference type="NCBI Taxonomy" id="39272"/>
    <lineage>
        <taxon>Eukaryota</taxon>
        <taxon>Metazoa</taxon>
        <taxon>Ecdysozoa</taxon>
        <taxon>Arthropoda</taxon>
        <taxon>Hexapoda</taxon>
        <taxon>Collembola</taxon>
        <taxon>Symphypleona</taxon>
        <taxon>Sminthuridae</taxon>
        <taxon>Allacma</taxon>
    </lineage>
</organism>